<dbReference type="KEGG" id="rher:EHE19_012910"/>
<accession>A0A7H1VK87</accession>
<proteinExistence type="predicted"/>
<dbReference type="Proteomes" id="UP000306409">
    <property type="component" value="Chromosome"/>
</dbReference>
<protein>
    <submittedName>
        <fullName evidence="1">Uncharacterized protein</fullName>
    </submittedName>
</protein>
<evidence type="ECO:0000313" key="2">
    <source>
        <dbReference type="Proteomes" id="UP000306409"/>
    </source>
</evidence>
<dbReference type="EMBL" id="CP061336">
    <property type="protein sequence ID" value="QNU65799.1"/>
    <property type="molecule type" value="Genomic_DNA"/>
</dbReference>
<reference evidence="1 2" key="1">
    <citation type="submission" date="2020-09" db="EMBL/GenBank/DDBJ databases">
        <title>Characterization and genome sequencing of Ruminiclostridium sp. nov. MA18.</title>
        <authorList>
            <person name="Rettenmaier R."/>
            <person name="Kowollik M.-L."/>
            <person name="Liebl W."/>
            <person name="Zverlov V."/>
        </authorList>
    </citation>
    <scope>NUCLEOTIDE SEQUENCE [LARGE SCALE GENOMIC DNA]</scope>
    <source>
        <strain evidence="1 2">MA18</strain>
    </source>
</reference>
<gene>
    <name evidence="1" type="ORF">EHE19_012910</name>
</gene>
<keyword evidence="2" id="KW-1185">Reference proteome</keyword>
<dbReference type="RefSeq" id="WP_190530310.1">
    <property type="nucleotide sequence ID" value="NZ_CP061336.1"/>
</dbReference>
<dbReference type="AlphaFoldDB" id="A0A7H1VK87"/>
<evidence type="ECO:0000313" key="1">
    <source>
        <dbReference type="EMBL" id="QNU65799.1"/>
    </source>
</evidence>
<sequence length="85" mass="10193">MGKELRRMNYFNGLLLDAEYYNQDKEYQRRLQGLHNRYLHTWGIISGLEVKPVPDSNMEVYVTEGAALDLTTEGFRWFRSKRDYQ</sequence>
<organism evidence="1 2">
    <name type="scientific">Ruminiclostridium herbifermentans</name>
    <dbReference type="NCBI Taxonomy" id="2488810"/>
    <lineage>
        <taxon>Bacteria</taxon>
        <taxon>Bacillati</taxon>
        <taxon>Bacillota</taxon>
        <taxon>Clostridia</taxon>
        <taxon>Eubacteriales</taxon>
        <taxon>Oscillospiraceae</taxon>
        <taxon>Ruminiclostridium</taxon>
    </lineage>
</organism>
<name>A0A7H1VK87_9FIRM</name>